<dbReference type="CDD" id="cd02976">
    <property type="entry name" value="NrdH"/>
    <property type="match status" value="1"/>
</dbReference>
<dbReference type="InterPro" id="IPR011767">
    <property type="entry name" value="GLR_AS"/>
</dbReference>
<evidence type="ECO:0000313" key="3">
    <source>
        <dbReference type="Proteomes" id="UP001375370"/>
    </source>
</evidence>
<dbReference type="SUPFAM" id="SSF52833">
    <property type="entry name" value="Thioredoxin-like"/>
    <property type="match status" value="1"/>
</dbReference>
<dbReference type="PROSITE" id="PS00195">
    <property type="entry name" value="GLUTAREDOXIN_1"/>
    <property type="match status" value="1"/>
</dbReference>
<dbReference type="Proteomes" id="UP001375370">
    <property type="component" value="Chromosome"/>
</dbReference>
<gene>
    <name evidence="2" type="ORF">V8247_01285</name>
</gene>
<dbReference type="PROSITE" id="PS51354">
    <property type="entry name" value="GLUTAREDOXIN_2"/>
    <property type="match status" value="1"/>
</dbReference>
<proteinExistence type="predicted"/>
<evidence type="ECO:0000259" key="1">
    <source>
        <dbReference type="Pfam" id="PF00462"/>
    </source>
</evidence>
<feature type="domain" description="Glutaredoxin" evidence="1">
    <location>
        <begin position="14"/>
        <end position="76"/>
    </location>
</feature>
<sequence>MAKIKVDGAAKGDIMLFALSTCVWCGKTKKLLGELGVAYSYEDVDLLQGDQRSSAVKELTQWNPASSFPTLVLNGEQAIVGFKEEEIRQALK</sequence>
<dbReference type="InterPro" id="IPR002109">
    <property type="entry name" value="Glutaredoxin"/>
</dbReference>
<name>A0ABZ2J8R8_9CHLR</name>
<organism evidence="2 3">
    <name type="scientific">Candidatus Dehalogenimonas loeffleri</name>
    <dbReference type="NCBI Taxonomy" id="3127115"/>
    <lineage>
        <taxon>Bacteria</taxon>
        <taxon>Bacillati</taxon>
        <taxon>Chloroflexota</taxon>
        <taxon>Dehalococcoidia</taxon>
        <taxon>Dehalococcoidales</taxon>
        <taxon>Dehalococcoidaceae</taxon>
        <taxon>Dehalogenimonas</taxon>
    </lineage>
</organism>
<dbReference type="InterPro" id="IPR036249">
    <property type="entry name" value="Thioredoxin-like_sf"/>
</dbReference>
<keyword evidence="3" id="KW-1185">Reference proteome</keyword>
<protein>
    <submittedName>
        <fullName evidence="2">Glutaredoxin family protein</fullName>
    </submittedName>
</protein>
<reference evidence="2 3" key="1">
    <citation type="submission" date="2024-03" db="EMBL/GenBank/DDBJ databases">
        <title>A Dehalogenimonas Isolated from Estuarine Sediments Dihaloeliminates Chlorinated Alkanes.</title>
        <authorList>
            <person name="Yang Y."/>
            <person name="Wang H."/>
        </authorList>
    </citation>
    <scope>NUCLEOTIDE SEQUENCE [LARGE SCALE GENOMIC DNA]</scope>
    <source>
        <strain evidence="2 3">W</strain>
    </source>
</reference>
<accession>A0ABZ2J8R8</accession>
<dbReference type="RefSeq" id="WP_338737986.1">
    <property type="nucleotide sequence ID" value="NZ_CP146612.1"/>
</dbReference>
<dbReference type="Pfam" id="PF00462">
    <property type="entry name" value="Glutaredoxin"/>
    <property type="match status" value="1"/>
</dbReference>
<dbReference type="EMBL" id="CP146612">
    <property type="protein sequence ID" value="WWX25634.1"/>
    <property type="molecule type" value="Genomic_DNA"/>
</dbReference>
<evidence type="ECO:0000313" key="2">
    <source>
        <dbReference type="EMBL" id="WWX25634.1"/>
    </source>
</evidence>
<dbReference type="Gene3D" id="3.40.30.10">
    <property type="entry name" value="Glutaredoxin"/>
    <property type="match status" value="1"/>
</dbReference>